<gene>
    <name evidence="2" type="primary">ORF28354</name>
</gene>
<feature type="compositionally biased region" description="Polar residues" evidence="1">
    <location>
        <begin position="12"/>
        <end position="32"/>
    </location>
</feature>
<evidence type="ECO:0000256" key="1">
    <source>
        <dbReference type="SAM" id="MobiDB-lite"/>
    </source>
</evidence>
<feature type="region of interest" description="Disordered" evidence="1">
    <location>
        <begin position="1"/>
        <end position="32"/>
    </location>
</feature>
<accession>A0A0B6YMI4</accession>
<sequence>MRFDHRIPSEGTELSQDLPAQSSETRQNLQNTRRFHTLHKPAEKYSAVTNGLPRYQHKEKLLSRFADDTAILNSEPFSLLKGD</sequence>
<evidence type="ECO:0000313" key="2">
    <source>
        <dbReference type="EMBL" id="CEK56720.1"/>
    </source>
</evidence>
<feature type="non-terminal residue" evidence="2">
    <location>
        <position position="83"/>
    </location>
</feature>
<dbReference type="EMBL" id="HACG01009855">
    <property type="protein sequence ID" value="CEK56720.1"/>
    <property type="molecule type" value="Transcribed_RNA"/>
</dbReference>
<proteinExistence type="predicted"/>
<protein>
    <submittedName>
        <fullName evidence="2">Uncharacterized protein</fullName>
    </submittedName>
</protein>
<dbReference type="AlphaFoldDB" id="A0A0B6YMI4"/>
<reference evidence="2" key="1">
    <citation type="submission" date="2014-12" db="EMBL/GenBank/DDBJ databases">
        <title>Insight into the proteome of Arion vulgaris.</title>
        <authorList>
            <person name="Aradska J."/>
            <person name="Bulat T."/>
            <person name="Smidak R."/>
            <person name="Sarate P."/>
            <person name="Gangsoo J."/>
            <person name="Sialana F."/>
            <person name="Bilban M."/>
            <person name="Lubec G."/>
        </authorList>
    </citation>
    <scope>NUCLEOTIDE SEQUENCE</scope>
    <source>
        <tissue evidence="2">Skin</tissue>
    </source>
</reference>
<name>A0A0B6YMI4_9EUPU</name>
<organism evidence="2">
    <name type="scientific">Arion vulgaris</name>
    <dbReference type="NCBI Taxonomy" id="1028688"/>
    <lineage>
        <taxon>Eukaryota</taxon>
        <taxon>Metazoa</taxon>
        <taxon>Spiralia</taxon>
        <taxon>Lophotrochozoa</taxon>
        <taxon>Mollusca</taxon>
        <taxon>Gastropoda</taxon>
        <taxon>Heterobranchia</taxon>
        <taxon>Euthyneura</taxon>
        <taxon>Panpulmonata</taxon>
        <taxon>Eupulmonata</taxon>
        <taxon>Stylommatophora</taxon>
        <taxon>Helicina</taxon>
        <taxon>Arionoidea</taxon>
        <taxon>Arionidae</taxon>
        <taxon>Arion</taxon>
    </lineage>
</organism>